<feature type="compositionally biased region" description="Acidic residues" evidence="5">
    <location>
        <begin position="1168"/>
        <end position="1185"/>
    </location>
</feature>
<keyword evidence="3" id="KW-0114">cAMP</keyword>
<feature type="compositionally biased region" description="Low complexity" evidence="5">
    <location>
        <begin position="302"/>
        <end position="316"/>
    </location>
</feature>
<evidence type="ECO:0000313" key="8">
    <source>
        <dbReference type="RefSeq" id="XP_017870698.1"/>
    </source>
</evidence>
<feature type="compositionally biased region" description="Low complexity" evidence="5">
    <location>
        <begin position="402"/>
        <end position="411"/>
    </location>
</feature>
<evidence type="ECO:0000256" key="5">
    <source>
        <dbReference type="SAM" id="MobiDB-lite"/>
    </source>
</evidence>
<reference evidence="7" key="2">
    <citation type="journal article" date="2016" name="G3 (Bethesda)">
        <title>Genome Evolution in Three Species of Cactophilic Drosophila.</title>
        <authorList>
            <person name="Sanchez-Flores A."/>
            <person name="Penazola F."/>
            <person name="Carpinteyro-Ponce J."/>
            <person name="Nazario-Yepiz N."/>
            <person name="Abreu-Goodger C."/>
            <person name="Machado C.A."/>
            <person name="Markow T.A."/>
        </authorList>
    </citation>
    <scope>NUCLEOTIDE SEQUENCE [LARGE SCALE GENOMIC DNA]</scope>
</reference>
<feature type="region of interest" description="Disordered" evidence="5">
    <location>
        <begin position="763"/>
        <end position="815"/>
    </location>
</feature>
<feature type="compositionally biased region" description="Polar residues" evidence="5">
    <location>
        <begin position="364"/>
        <end position="375"/>
    </location>
</feature>
<evidence type="ECO:0000256" key="4">
    <source>
        <dbReference type="RuleBase" id="RU363067"/>
    </source>
</evidence>
<keyword evidence="7" id="KW-1185">Reference proteome</keyword>
<dbReference type="InterPro" id="IPR003607">
    <property type="entry name" value="HD/PDEase_dom"/>
</dbReference>
<feature type="domain" description="PDEase" evidence="6">
    <location>
        <begin position="817"/>
        <end position="1146"/>
    </location>
</feature>
<dbReference type="Gene3D" id="1.10.1300.10">
    <property type="entry name" value="3'5'-cyclic nucleotide phosphodiesterase, catalytic domain"/>
    <property type="match status" value="1"/>
</dbReference>
<comment type="cofactor">
    <cofactor evidence="4">
        <name>a divalent metal cation</name>
        <dbReference type="ChEBI" id="CHEBI:60240"/>
    </cofactor>
    <text evidence="4">Binds 2 divalent metal cations per subunit. Site 1 may preferentially bind zinc ions, while site 2 has a preference for magnesium and/or manganese ions.</text>
</comment>
<dbReference type="EC" id="3.1.4.-" evidence="4"/>
<organism evidence="7 8">
    <name type="scientific">Drosophila arizonae</name>
    <name type="common">Fruit fly</name>
    <dbReference type="NCBI Taxonomy" id="7263"/>
    <lineage>
        <taxon>Eukaryota</taxon>
        <taxon>Metazoa</taxon>
        <taxon>Ecdysozoa</taxon>
        <taxon>Arthropoda</taxon>
        <taxon>Hexapoda</taxon>
        <taxon>Insecta</taxon>
        <taxon>Pterygota</taxon>
        <taxon>Neoptera</taxon>
        <taxon>Endopterygota</taxon>
        <taxon>Diptera</taxon>
        <taxon>Brachycera</taxon>
        <taxon>Muscomorpha</taxon>
        <taxon>Ephydroidea</taxon>
        <taxon>Drosophilidae</taxon>
        <taxon>Drosophila</taxon>
    </lineage>
</organism>
<feature type="compositionally biased region" description="Polar residues" evidence="5">
    <location>
        <begin position="335"/>
        <end position="346"/>
    </location>
</feature>
<feature type="compositionally biased region" description="Polar residues" evidence="5">
    <location>
        <begin position="31"/>
        <end position="47"/>
    </location>
</feature>
<dbReference type="InterPro" id="IPR002073">
    <property type="entry name" value="PDEase_catalytic_dom"/>
</dbReference>
<evidence type="ECO:0000259" key="6">
    <source>
        <dbReference type="PROSITE" id="PS51845"/>
    </source>
</evidence>
<dbReference type="InterPro" id="IPR023174">
    <property type="entry name" value="PDEase_CS"/>
</dbReference>
<name>A0ABM1PU12_DROAR</name>
<dbReference type="InterPro" id="IPR036971">
    <property type="entry name" value="PDEase_catalytic_dom_sf"/>
</dbReference>
<dbReference type="PRINTS" id="PR00387">
    <property type="entry name" value="PDIESTERASE1"/>
</dbReference>
<evidence type="ECO:0000313" key="7">
    <source>
        <dbReference type="Proteomes" id="UP000694904"/>
    </source>
</evidence>
<feature type="region of interest" description="Disordered" evidence="5">
    <location>
        <begin position="332"/>
        <end position="384"/>
    </location>
</feature>
<reference evidence="8" key="3">
    <citation type="submission" date="2025-08" db="UniProtKB">
        <authorList>
            <consortium name="RefSeq"/>
        </authorList>
    </citation>
    <scope>IDENTIFICATION</scope>
    <source>
        <tissue evidence="8">Whole organism</tissue>
    </source>
</reference>
<evidence type="ECO:0000256" key="1">
    <source>
        <dbReference type="ARBA" id="ARBA00022723"/>
    </source>
</evidence>
<feature type="compositionally biased region" description="Polar residues" evidence="5">
    <location>
        <begin position="462"/>
        <end position="472"/>
    </location>
</feature>
<reference evidence="7" key="1">
    <citation type="journal article" date="1997" name="Nucleic Acids Res.">
        <title>tRNAscan-SE: a program for improved detection of transfer RNA genes in genomic sequence.</title>
        <authorList>
            <person name="Lowe T.M."/>
            <person name="Eddy S.R."/>
        </authorList>
    </citation>
    <scope>NUCLEOTIDE SEQUENCE [LARGE SCALE GENOMIC DNA]</scope>
</reference>
<evidence type="ECO:0000256" key="3">
    <source>
        <dbReference type="ARBA" id="ARBA00023149"/>
    </source>
</evidence>
<protein>
    <recommendedName>
        <fullName evidence="4">Phosphodiesterase</fullName>
        <ecNumber evidence="4">3.1.4.-</ecNumber>
    </recommendedName>
</protein>
<feature type="compositionally biased region" description="Polar residues" evidence="5">
    <location>
        <begin position="653"/>
        <end position="666"/>
    </location>
</feature>
<feature type="compositionally biased region" description="Low complexity" evidence="5">
    <location>
        <begin position="1191"/>
        <end position="1202"/>
    </location>
</feature>
<feature type="compositionally biased region" description="Low complexity" evidence="5">
    <location>
        <begin position="473"/>
        <end position="496"/>
    </location>
</feature>
<keyword evidence="1 4" id="KW-0479">Metal-binding</keyword>
<dbReference type="CDD" id="cd00077">
    <property type="entry name" value="HDc"/>
    <property type="match status" value="1"/>
</dbReference>
<feature type="region of interest" description="Disordered" evidence="5">
    <location>
        <begin position="1168"/>
        <end position="1225"/>
    </location>
</feature>
<feature type="compositionally biased region" description="Gly residues" evidence="5">
    <location>
        <begin position="412"/>
        <end position="425"/>
    </location>
</feature>
<dbReference type="PROSITE" id="PS00126">
    <property type="entry name" value="PDEASE_I_1"/>
    <property type="match status" value="1"/>
</dbReference>
<dbReference type="Pfam" id="PF18100">
    <property type="entry name" value="PDE4_UCR"/>
    <property type="match status" value="1"/>
</dbReference>
<gene>
    <name evidence="8" type="primary">LOC108618970</name>
</gene>
<dbReference type="Pfam" id="PF00233">
    <property type="entry name" value="PDEase_I"/>
    <property type="match status" value="1"/>
</dbReference>
<evidence type="ECO:0000256" key="2">
    <source>
        <dbReference type="ARBA" id="ARBA00022801"/>
    </source>
</evidence>
<feature type="compositionally biased region" description="Low complexity" evidence="5">
    <location>
        <begin position="49"/>
        <end position="66"/>
    </location>
</feature>
<dbReference type="GeneID" id="108618970"/>
<feature type="region of interest" description="Disordered" evidence="5">
    <location>
        <begin position="282"/>
        <end position="316"/>
    </location>
</feature>
<keyword evidence="2 4" id="KW-0378">Hydrolase</keyword>
<proteinExistence type="inferred from homology"/>
<comment type="similarity">
    <text evidence="4">Belongs to the cyclic nucleotide phosphodiesterase family.</text>
</comment>
<dbReference type="PROSITE" id="PS51845">
    <property type="entry name" value="PDEASE_I_2"/>
    <property type="match status" value="1"/>
</dbReference>
<feature type="compositionally biased region" description="Low complexity" evidence="5">
    <location>
        <begin position="282"/>
        <end position="292"/>
    </location>
</feature>
<feature type="compositionally biased region" description="Gly residues" evidence="5">
    <location>
        <begin position="1203"/>
        <end position="1213"/>
    </location>
</feature>
<feature type="region of interest" description="Disordered" evidence="5">
    <location>
        <begin position="653"/>
        <end position="677"/>
    </location>
</feature>
<feature type="compositionally biased region" description="Low complexity" evidence="5">
    <location>
        <begin position="151"/>
        <end position="161"/>
    </location>
</feature>
<dbReference type="RefSeq" id="XP_017870698.1">
    <property type="nucleotide sequence ID" value="XM_018015209.1"/>
</dbReference>
<feature type="region of interest" description="Disordered" evidence="5">
    <location>
        <begin position="399"/>
        <end position="432"/>
    </location>
</feature>
<feature type="region of interest" description="Disordered" evidence="5">
    <location>
        <begin position="455"/>
        <end position="496"/>
    </location>
</feature>
<dbReference type="InterPro" id="IPR023088">
    <property type="entry name" value="PDEase"/>
</dbReference>
<feature type="compositionally biased region" description="Gly residues" evidence="5">
    <location>
        <begin position="67"/>
        <end position="79"/>
    </location>
</feature>
<dbReference type="Proteomes" id="UP000694904">
    <property type="component" value="Chromosome X"/>
</dbReference>
<feature type="region of interest" description="Disordered" evidence="5">
    <location>
        <begin position="15"/>
        <end position="94"/>
    </location>
</feature>
<sequence>MMRLAKLTQSLSLRNATQKCADQSHAKRHGSSSSNGAGQSIGSSVNVNGLAATAPGTAATRSSSSSGGSGTGTGTGSGSCSGHTNSTKRKSKPRTKCFSGTVFRCCLPCRGGGSAAPATSPPQTPAQTPDELKPKAQTASAEALADKGLSQQQQQQQQQQQLDTDLEAIGGGEKKHSLADTIGTSVTTPISLKTLINDVDEDLEQQLSAADIAAASLASGLVARRAEPETLSDASVSPTVVVLQLSHTVTASTAPSLALPEVTSLTTANTASTAATLLSTTTSISSTSPSPSGIYQSVNQPSSSSGGVATGATPPTVPAATTAAAAGVASGSTTQQRCSCQPQTSPLPHIKEEEESEQQHLQQAGNNRQPISSSPIKGLEEPLPPITIAGGGYCGSCESVHHSSGTSSSATAGGGAVQPDYGGGASTPSPRIKLKFRKPHKSCWSRIVLAPIGSSGGGSSSATVIGSNSNETLASSGSTGNTNTNNSSSVSVAAHHRLASSSASALASHPSNSQLLPTTKMQAEQGSIGDLQKYHSRYLKNRRHTLANVRFDVENGQGARSPLEGGSPSAGLVLQNLPQRRESFLYRSDSDFEMSPKSMSRNSSIASERFKDQEASILIDRSHGEDLIVTPFAQILASLRSVRNNLLSLTNVPASNKSRRPAQSSSGRGGNAGGVQLAQGDEAYTRLATDTIEELDWCLDQLETIQTHRSVSDMASLKFKRMLNKELSHFSESSRSGNQISEYICSTFLDKQQEFDLPSLRVEENPDHSNLQTTTQQQPYQRSRSPRGPPMSQISGVKRPLSHTNSFTGERLPTFGVETSKENELGTLLGELDTWGIEIFKIGELSCNRPLTCVAYTIFQSRELLTSLMIPPKTFLNFMTTLEDHYVKDNPFHNSLHAADVTQSTNVLLNTPALEGVFTPLEVGGALFAACIHDVDHPGLTNQFLVNSSSELALMYNDESVLENHHLAVAFKLLQNQGCDIFCNMQKKQRQTLRKMVIDIVLSTDMSKHMSLLADLKTMVETKKVAGSGVLLLDNYTDRIQVLENLVHCADLSNPTKPLPLYRRWVALLMEEFFLQGDKEREHGMDISPMCDRHNATIEKSQVGFIDYIVHPLWETWADLVHPDAQDILDTLEENRDYYQSMIPPSPPPSAADEMPQDEKIRFQVTLEESDQENLAELEECDESESRDACSSTTTGTTAPSAAGGGSAGGGKPSGSQNQAPHGGI</sequence>
<dbReference type="InterPro" id="IPR040844">
    <property type="entry name" value="PDE4_UCR"/>
</dbReference>
<accession>A0ABM1PU12</accession>
<feature type="region of interest" description="Disordered" evidence="5">
    <location>
        <begin position="113"/>
        <end position="163"/>
    </location>
</feature>
<dbReference type="PANTHER" id="PTHR11347">
    <property type="entry name" value="CYCLIC NUCLEOTIDE PHOSPHODIESTERASE"/>
    <property type="match status" value="1"/>
</dbReference>
<dbReference type="SUPFAM" id="SSF109604">
    <property type="entry name" value="HD-domain/PDEase-like"/>
    <property type="match status" value="1"/>
</dbReference>